<keyword evidence="2" id="KW-1185">Reference proteome</keyword>
<accession>A0ACC2MT32</accession>
<evidence type="ECO:0000313" key="2">
    <source>
        <dbReference type="Proteomes" id="UP001234297"/>
    </source>
</evidence>
<name>A0ACC2MT32_PERAE</name>
<protein>
    <submittedName>
        <fullName evidence="1">Uncharacterized protein</fullName>
    </submittedName>
</protein>
<reference evidence="1 2" key="1">
    <citation type="journal article" date="2022" name="Hortic Res">
        <title>A haplotype resolved chromosomal level avocado genome allows analysis of novel avocado genes.</title>
        <authorList>
            <person name="Nath O."/>
            <person name="Fletcher S.J."/>
            <person name="Hayward A."/>
            <person name="Shaw L.M."/>
            <person name="Masouleh A.K."/>
            <person name="Furtado A."/>
            <person name="Henry R.J."/>
            <person name="Mitter N."/>
        </authorList>
    </citation>
    <scope>NUCLEOTIDE SEQUENCE [LARGE SCALE GENOMIC DNA]</scope>
    <source>
        <strain evidence="2">cv. Hass</strain>
    </source>
</reference>
<evidence type="ECO:0000313" key="1">
    <source>
        <dbReference type="EMBL" id="KAJ8648788.1"/>
    </source>
</evidence>
<sequence>MVRDGWKSMRISLLSSEFKAKAKLAKLSARAFSYRPTCFIITSPIPWIRRCASTTHATIRSSRAAYSPFNWLATNCDHNRATYFASLFDAAKPIVTALLIKTPFGVMNTMPTPEPRKLDPPSTYSYRSSVSRPFSSFLLCFTSSLCVNFV</sequence>
<dbReference type="Proteomes" id="UP001234297">
    <property type="component" value="Chromosome 1"/>
</dbReference>
<dbReference type="EMBL" id="CM056809">
    <property type="protein sequence ID" value="KAJ8648788.1"/>
    <property type="molecule type" value="Genomic_DNA"/>
</dbReference>
<comment type="caution">
    <text evidence="1">The sequence shown here is derived from an EMBL/GenBank/DDBJ whole genome shotgun (WGS) entry which is preliminary data.</text>
</comment>
<organism evidence="1 2">
    <name type="scientific">Persea americana</name>
    <name type="common">Avocado</name>
    <dbReference type="NCBI Taxonomy" id="3435"/>
    <lineage>
        <taxon>Eukaryota</taxon>
        <taxon>Viridiplantae</taxon>
        <taxon>Streptophyta</taxon>
        <taxon>Embryophyta</taxon>
        <taxon>Tracheophyta</taxon>
        <taxon>Spermatophyta</taxon>
        <taxon>Magnoliopsida</taxon>
        <taxon>Magnoliidae</taxon>
        <taxon>Laurales</taxon>
        <taxon>Lauraceae</taxon>
        <taxon>Persea</taxon>
    </lineage>
</organism>
<proteinExistence type="predicted"/>
<gene>
    <name evidence="1" type="ORF">MRB53_001811</name>
</gene>